<dbReference type="Proteomes" id="UP000198817">
    <property type="component" value="Unassembled WGS sequence"/>
</dbReference>
<dbReference type="OrthoDB" id="2057137at2"/>
<dbReference type="EMBL" id="FPBT01000016">
    <property type="protein sequence ID" value="SFU59129.1"/>
    <property type="molecule type" value="Genomic_DNA"/>
</dbReference>
<keyword evidence="3" id="KW-1185">Reference proteome</keyword>
<evidence type="ECO:0000313" key="2">
    <source>
        <dbReference type="EMBL" id="SFU59129.1"/>
    </source>
</evidence>
<dbReference type="RefSeq" id="WP_090471479.1">
    <property type="nucleotide sequence ID" value="NZ_CACVNK010000017.1"/>
</dbReference>
<organism evidence="2 3">
    <name type="scientific">Eubacterium pyruvativorans</name>
    <dbReference type="NCBI Taxonomy" id="155865"/>
    <lineage>
        <taxon>Bacteria</taxon>
        <taxon>Bacillati</taxon>
        <taxon>Bacillota</taxon>
        <taxon>Clostridia</taxon>
        <taxon>Eubacteriales</taxon>
        <taxon>Eubacteriaceae</taxon>
        <taxon>Eubacterium</taxon>
    </lineage>
</organism>
<feature type="coiled-coil region" evidence="1">
    <location>
        <begin position="106"/>
        <end position="147"/>
    </location>
</feature>
<accession>A0A1I7HF13</accession>
<dbReference type="STRING" id="155865.SAMN05216515_11730"/>
<name>A0A1I7HF13_9FIRM</name>
<gene>
    <name evidence="2" type="ORF">SAMN05216508_1168</name>
</gene>
<proteinExistence type="predicted"/>
<keyword evidence="1" id="KW-0175">Coiled coil</keyword>
<evidence type="ECO:0000256" key="1">
    <source>
        <dbReference type="SAM" id="Coils"/>
    </source>
</evidence>
<reference evidence="2 3" key="1">
    <citation type="submission" date="2016-10" db="EMBL/GenBank/DDBJ databases">
        <authorList>
            <person name="de Groot N.N."/>
        </authorList>
    </citation>
    <scope>NUCLEOTIDE SEQUENCE [LARGE SCALE GENOMIC DNA]</scope>
    <source>
        <strain evidence="2 3">KHGC13</strain>
    </source>
</reference>
<dbReference type="AlphaFoldDB" id="A0A1I7HF13"/>
<protein>
    <submittedName>
        <fullName evidence="2">Uncharacterized protein</fullName>
    </submittedName>
</protein>
<evidence type="ECO:0000313" key="3">
    <source>
        <dbReference type="Proteomes" id="UP000198817"/>
    </source>
</evidence>
<sequence>MIKNRITESMANVVLRQMGAVEIRNISAFVNKVKFRLDEHTNVTYIYEVKENETIYLTRVRPYSLYLGDCADEQELVEKIERDYILFRIAHETPYFDKYLKILREMQNLTNVMEDLFMQKETAEADLDAIDRKLQELYARVNELSSNSDLDMEEERKRQERELLGFELPER</sequence>